<dbReference type="SMART" id="SM00382">
    <property type="entry name" value="AAA"/>
    <property type="match status" value="1"/>
</dbReference>
<dbReference type="InterPro" id="IPR051396">
    <property type="entry name" value="Bact_Antivir_Def_Nuclease"/>
</dbReference>
<dbReference type="InterPro" id="IPR003959">
    <property type="entry name" value="ATPase_AAA_core"/>
</dbReference>
<dbReference type="InterPro" id="IPR027417">
    <property type="entry name" value="P-loop_NTPase"/>
</dbReference>
<dbReference type="AlphaFoldDB" id="A0A285B007"/>
<evidence type="ECO:0000313" key="2">
    <source>
        <dbReference type="EMBL" id="SNU34250.1"/>
    </source>
</evidence>
<gene>
    <name evidence="2" type="ORF">KOSB73_220369</name>
</gene>
<dbReference type="Proteomes" id="UP000220639">
    <property type="component" value="Unassembled WGS sequence"/>
</dbReference>
<protein>
    <recommendedName>
        <fullName evidence="1">AAA+ ATPase domain-containing protein</fullName>
    </recommendedName>
</protein>
<dbReference type="Gene3D" id="3.40.50.300">
    <property type="entry name" value="P-loop containing nucleotide triphosphate hydrolases"/>
    <property type="match status" value="2"/>
</dbReference>
<dbReference type="PANTHER" id="PTHR43581:SF2">
    <property type="entry name" value="EXCINUCLEASE ATPASE SUBUNIT"/>
    <property type="match status" value="1"/>
</dbReference>
<dbReference type="SUPFAM" id="SSF52540">
    <property type="entry name" value="P-loop containing nucleoside triphosphate hydrolases"/>
    <property type="match status" value="1"/>
</dbReference>
<name>A0A285B007_9ENTR</name>
<feature type="domain" description="AAA+ ATPase" evidence="1">
    <location>
        <begin position="43"/>
        <end position="288"/>
    </location>
</feature>
<dbReference type="GO" id="GO:0006302">
    <property type="term" value="P:double-strand break repair"/>
    <property type="evidence" value="ECO:0007669"/>
    <property type="project" value="InterPro"/>
</dbReference>
<dbReference type="Pfam" id="PF13476">
    <property type="entry name" value="AAA_23"/>
    <property type="match status" value="1"/>
</dbReference>
<organism evidence="2 3">
    <name type="scientific">Klebsiella grimontii</name>
    <dbReference type="NCBI Taxonomy" id="2058152"/>
    <lineage>
        <taxon>Bacteria</taxon>
        <taxon>Pseudomonadati</taxon>
        <taxon>Pseudomonadota</taxon>
        <taxon>Gammaproteobacteria</taxon>
        <taxon>Enterobacterales</taxon>
        <taxon>Enterobacteriaceae</taxon>
        <taxon>Klebsiella/Raoultella group</taxon>
        <taxon>Klebsiella</taxon>
    </lineage>
</organism>
<sequence>MAISKEMRKLINKWKTGTSWPKRLEWLEIKGIRGWSGQRVDIQFPIVALVGENGSGKSTVLQCAASVYKDKKKRFASFFFPDTPFEKIQSAYIRYSYREGHNSLVKSIRKPTNRWIGNPDRPERRVEYVDLSRLQPVNARLGYLKLLKGGSTEQSHEAFDQERLDRLKNIIGKSYTAAGLSITTIDAKRPVTVISNEGTRYSGFHQGAGEITATELIAVDYPKYGLILIDEIETSLHPRAQRRLMRDLANLARERELQILITTHSPYILSELPPEARIYLMNGVEGKTAVSGVSPEFAMTKMDEENHPECDVFVEDNVAKTLVSEVIASSRERELLSRVMIIPFGTASVGMALGQMAHNNRFPRTTVVYLDGDQSPAPGCAILPGDDAPEVVVFNALQERGWPNISEKIGREPAETIDALNASMSNADHHGWPRAAANSLNIGSDILWHAMCSSWAKNCMSAADLDSVLQPIVDAMESER</sequence>
<evidence type="ECO:0000259" key="1">
    <source>
        <dbReference type="SMART" id="SM00382"/>
    </source>
</evidence>
<dbReference type="RefSeq" id="WP_241185167.1">
    <property type="nucleotide sequence ID" value="NZ_CBCSJA010000022.1"/>
</dbReference>
<dbReference type="InterPro" id="IPR003593">
    <property type="entry name" value="AAA+_ATPase"/>
</dbReference>
<dbReference type="PANTHER" id="PTHR43581">
    <property type="entry name" value="ATP/GTP PHOSPHATASE"/>
    <property type="match status" value="1"/>
</dbReference>
<reference evidence="3" key="1">
    <citation type="submission" date="2017-08" db="EMBL/GenBank/DDBJ databases">
        <authorList>
            <person name="Brisse S."/>
        </authorList>
    </citation>
    <scope>NUCLEOTIDE SEQUENCE [LARGE SCALE GENOMIC DNA]</scope>
    <source>
        <strain evidence="3">06D021</strain>
    </source>
</reference>
<dbReference type="InterPro" id="IPR038729">
    <property type="entry name" value="Rad50/SbcC_AAA"/>
</dbReference>
<dbReference type="Pfam" id="PF13304">
    <property type="entry name" value="AAA_21"/>
    <property type="match status" value="1"/>
</dbReference>
<dbReference type="GO" id="GO:0016887">
    <property type="term" value="F:ATP hydrolysis activity"/>
    <property type="evidence" value="ECO:0007669"/>
    <property type="project" value="InterPro"/>
</dbReference>
<evidence type="ECO:0000313" key="3">
    <source>
        <dbReference type="Proteomes" id="UP000220639"/>
    </source>
</evidence>
<dbReference type="GO" id="GO:0005524">
    <property type="term" value="F:ATP binding"/>
    <property type="evidence" value="ECO:0007669"/>
    <property type="project" value="InterPro"/>
</dbReference>
<dbReference type="EMBL" id="FZTC01000015">
    <property type="protein sequence ID" value="SNU34250.1"/>
    <property type="molecule type" value="Genomic_DNA"/>
</dbReference>
<proteinExistence type="predicted"/>
<accession>A0A285B007</accession>